<feature type="region of interest" description="Disordered" evidence="3">
    <location>
        <begin position="44"/>
        <end position="67"/>
    </location>
</feature>
<sequence length="498" mass="54839">MGCFMVLKSKKKNSDQITETPCIIGNNHVPKVLPEPQTDTRVMPPAPPSFGTGVKPVNSISPVRDNGKQVLSAPSALDATEQNALASVEHVEQEELKHHSGPKEKQRLPPPYPLPTPQPLPLPTPPRSSGALKGTNSFKSGTLSSPLYDFGSLPLPPIGPLQNFAYAEIAAACHNFTPDRCLSQCLSSTAYRASFGENASSLEKFEATVNCLHSSTHGLKEFINEVNTLASLQNPNLCKLLGFHASDGSEPRMLVYERLYHGSLDRHLFGKFDGPPLDWNSRIKIAICAAQGLAFLHEEGPFQAMYNGISTANIQIDKDYSAKLSGYGFAGNICAEDISDICSAIGILPVETLERGILTPKSNVWSFGIILLELLTGRKNLDSCYPEEERDLVKWSRPFLTDDHKLSLMITDHRLRGRFPCEAARALADITQRCLREEPSERPNMRTVVTYLRMVDDMRNSNRFPLLEPGALLSMSAKDLSKSPSTSTLTEELENRKQ</sequence>
<evidence type="ECO:0000256" key="3">
    <source>
        <dbReference type="SAM" id="MobiDB-lite"/>
    </source>
</evidence>
<feature type="region of interest" description="Disordered" evidence="3">
    <location>
        <begin position="477"/>
        <end position="498"/>
    </location>
</feature>
<organism evidence="5 6">
    <name type="scientific">Crotalaria pallida</name>
    <name type="common">Smooth rattlebox</name>
    <name type="synonym">Crotalaria striata</name>
    <dbReference type="NCBI Taxonomy" id="3830"/>
    <lineage>
        <taxon>Eukaryota</taxon>
        <taxon>Viridiplantae</taxon>
        <taxon>Streptophyta</taxon>
        <taxon>Embryophyta</taxon>
        <taxon>Tracheophyta</taxon>
        <taxon>Spermatophyta</taxon>
        <taxon>Magnoliopsida</taxon>
        <taxon>eudicotyledons</taxon>
        <taxon>Gunneridae</taxon>
        <taxon>Pentapetalae</taxon>
        <taxon>rosids</taxon>
        <taxon>fabids</taxon>
        <taxon>Fabales</taxon>
        <taxon>Fabaceae</taxon>
        <taxon>Papilionoideae</taxon>
        <taxon>50 kb inversion clade</taxon>
        <taxon>genistoids sensu lato</taxon>
        <taxon>core genistoids</taxon>
        <taxon>Crotalarieae</taxon>
        <taxon>Crotalaria</taxon>
    </lineage>
</organism>
<feature type="compositionally biased region" description="Basic and acidic residues" evidence="3">
    <location>
        <begin position="91"/>
        <end position="107"/>
    </location>
</feature>
<reference evidence="5 6" key="1">
    <citation type="submission" date="2024-01" db="EMBL/GenBank/DDBJ databases">
        <title>The genomes of 5 underutilized Papilionoideae crops provide insights into root nodulation and disease resistanc.</title>
        <authorList>
            <person name="Yuan L."/>
        </authorList>
    </citation>
    <scope>NUCLEOTIDE SEQUENCE [LARGE SCALE GENOMIC DNA]</scope>
    <source>
        <strain evidence="5">ZHUSHIDOU_FW_LH</strain>
        <tissue evidence="5">Leaf</tissue>
    </source>
</reference>
<dbReference type="InterPro" id="IPR050823">
    <property type="entry name" value="Plant_Ser_Thr_Prot_Kinase"/>
</dbReference>
<accession>A0AAN9EM56</accession>
<feature type="region of interest" description="Disordered" evidence="3">
    <location>
        <begin position="91"/>
        <end position="136"/>
    </location>
</feature>
<evidence type="ECO:0000256" key="1">
    <source>
        <dbReference type="ARBA" id="ARBA00004236"/>
    </source>
</evidence>
<dbReference type="GO" id="GO:0004672">
    <property type="term" value="F:protein kinase activity"/>
    <property type="evidence" value="ECO:0007669"/>
    <property type="project" value="InterPro"/>
</dbReference>
<name>A0AAN9EM56_CROPI</name>
<dbReference type="AlphaFoldDB" id="A0AAN9EM56"/>
<evidence type="ECO:0000313" key="5">
    <source>
        <dbReference type="EMBL" id="KAK7260129.1"/>
    </source>
</evidence>
<dbReference type="GO" id="GO:0005886">
    <property type="term" value="C:plasma membrane"/>
    <property type="evidence" value="ECO:0007669"/>
    <property type="project" value="UniProtKB-SubCell"/>
</dbReference>
<protein>
    <recommendedName>
        <fullName evidence="4">Protein kinase domain-containing protein</fullName>
    </recommendedName>
</protein>
<evidence type="ECO:0000313" key="6">
    <source>
        <dbReference type="Proteomes" id="UP001372338"/>
    </source>
</evidence>
<dbReference type="Pfam" id="PF07714">
    <property type="entry name" value="PK_Tyr_Ser-Thr"/>
    <property type="match status" value="1"/>
</dbReference>
<dbReference type="InterPro" id="IPR000719">
    <property type="entry name" value="Prot_kinase_dom"/>
</dbReference>
<dbReference type="Gene3D" id="3.30.200.20">
    <property type="entry name" value="Phosphorylase Kinase, domain 1"/>
    <property type="match status" value="1"/>
</dbReference>
<dbReference type="Proteomes" id="UP001372338">
    <property type="component" value="Unassembled WGS sequence"/>
</dbReference>
<keyword evidence="6" id="KW-1185">Reference proteome</keyword>
<keyword evidence="2" id="KW-1003">Cell membrane</keyword>
<dbReference type="InterPro" id="IPR001245">
    <property type="entry name" value="Ser-Thr/Tyr_kinase_cat_dom"/>
</dbReference>
<comment type="subcellular location">
    <subcellularLocation>
        <location evidence="1">Cell membrane</location>
    </subcellularLocation>
</comment>
<proteinExistence type="predicted"/>
<keyword evidence="2" id="KW-0472">Membrane</keyword>
<evidence type="ECO:0000256" key="2">
    <source>
        <dbReference type="ARBA" id="ARBA00022475"/>
    </source>
</evidence>
<gene>
    <name evidence="5" type="ORF">RIF29_25919</name>
</gene>
<dbReference type="Gene3D" id="1.10.510.10">
    <property type="entry name" value="Transferase(Phosphotransferase) domain 1"/>
    <property type="match status" value="1"/>
</dbReference>
<dbReference type="InterPro" id="IPR011009">
    <property type="entry name" value="Kinase-like_dom_sf"/>
</dbReference>
<dbReference type="GO" id="GO:0005524">
    <property type="term" value="F:ATP binding"/>
    <property type="evidence" value="ECO:0007669"/>
    <property type="project" value="InterPro"/>
</dbReference>
<evidence type="ECO:0000259" key="4">
    <source>
        <dbReference type="PROSITE" id="PS50011"/>
    </source>
</evidence>
<feature type="domain" description="Protein kinase" evidence="4">
    <location>
        <begin position="176"/>
        <end position="454"/>
    </location>
</feature>
<dbReference type="SUPFAM" id="SSF56112">
    <property type="entry name" value="Protein kinase-like (PK-like)"/>
    <property type="match status" value="1"/>
</dbReference>
<dbReference type="EMBL" id="JAYWIO010000005">
    <property type="protein sequence ID" value="KAK7260129.1"/>
    <property type="molecule type" value="Genomic_DNA"/>
</dbReference>
<feature type="compositionally biased region" description="Pro residues" evidence="3">
    <location>
        <begin position="108"/>
        <end position="126"/>
    </location>
</feature>
<comment type="caution">
    <text evidence="5">The sequence shown here is derived from an EMBL/GenBank/DDBJ whole genome shotgun (WGS) entry which is preliminary data.</text>
</comment>
<dbReference type="PROSITE" id="PS50011">
    <property type="entry name" value="PROTEIN_KINASE_DOM"/>
    <property type="match status" value="1"/>
</dbReference>
<dbReference type="PANTHER" id="PTHR45621">
    <property type="entry name" value="OS01G0588500 PROTEIN-RELATED"/>
    <property type="match status" value="1"/>
</dbReference>